<proteinExistence type="predicted"/>
<dbReference type="RefSeq" id="XP_040726046.1">
    <property type="nucleotide sequence ID" value="XM_040869110.1"/>
</dbReference>
<comment type="caution">
    <text evidence="1">The sequence shown here is derived from an EMBL/GenBank/DDBJ whole genome shotgun (WGS) entry which is preliminary data.</text>
</comment>
<organism evidence="1 2">
    <name type="scientific">Protomyces lactucae-debilis</name>
    <dbReference type="NCBI Taxonomy" id="2754530"/>
    <lineage>
        <taxon>Eukaryota</taxon>
        <taxon>Fungi</taxon>
        <taxon>Dikarya</taxon>
        <taxon>Ascomycota</taxon>
        <taxon>Taphrinomycotina</taxon>
        <taxon>Taphrinomycetes</taxon>
        <taxon>Taphrinales</taxon>
        <taxon>Protomycetaceae</taxon>
        <taxon>Protomyces</taxon>
    </lineage>
</organism>
<accession>A0A1Y2FII3</accession>
<gene>
    <name evidence="1" type="ORF">BCR37DRAFT_378726</name>
</gene>
<dbReference type="GeneID" id="63785709"/>
<reference evidence="1 2" key="1">
    <citation type="submission" date="2016-07" db="EMBL/GenBank/DDBJ databases">
        <title>Pervasive Adenine N6-methylation of Active Genes in Fungi.</title>
        <authorList>
            <consortium name="DOE Joint Genome Institute"/>
            <person name="Mondo S.J."/>
            <person name="Dannebaum R.O."/>
            <person name="Kuo R.C."/>
            <person name="Labutti K."/>
            <person name="Haridas S."/>
            <person name="Kuo A."/>
            <person name="Salamov A."/>
            <person name="Ahrendt S.R."/>
            <person name="Lipzen A."/>
            <person name="Sullivan W."/>
            <person name="Andreopoulos W.B."/>
            <person name="Clum A."/>
            <person name="Lindquist E."/>
            <person name="Daum C."/>
            <person name="Ramamoorthy G.K."/>
            <person name="Gryganskyi A."/>
            <person name="Culley D."/>
            <person name="Magnuson J.K."/>
            <person name="James T.Y."/>
            <person name="O'Malley M.A."/>
            <person name="Stajich J.E."/>
            <person name="Spatafora J.W."/>
            <person name="Visel A."/>
            <person name="Grigoriev I.V."/>
        </authorList>
    </citation>
    <scope>NUCLEOTIDE SEQUENCE [LARGE SCALE GENOMIC DNA]</scope>
    <source>
        <strain evidence="1 2">12-1054</strain>
    </source>
</reference>
<evidence type="ECO:0000313" key="1">
    <source>
        <dbReference type="EMBL" id="ORY83751.1"/>
    </source>
</evidence>
<protein>
    <submittedName>
        <fullName evidence="1">Uncharacterized protein</fullName>
    </submittedName>
</protein>
<dbReference type="Proteomes" id="UP000193685">
    <property type="component" value="Unassembled WGS sequence"/>
</dbReference>
<dbReference type="AlphaFoldDB" id="A0A1Y2FII3"/>
<keyword evidence="2" id="KW-1185">Reference proteome</keyword>
<name>A0A1Y2FII3_PROLT</name>
<evidence type="ECO:0000313" key="2">
    <source>
        <dbReference type="Proteomes" id="UP000193685"/>
    </source>
</evidence>
<sequence>MWGRTTSHGKLQLNSRVQTSQLLTSLTVLVYSIVDMACQFLETGTITGTGESRDAQQSGPAIDVWTKTIVSSP</sequence>
<dbReference type="EMBL" id="MCFI01000007">
    <property type="protein sequence ID" value="ORY83751.1"/>
    <property type="molecule type" value="Genomic_DNA"/>
</dbReference>